<dbReference type="Proteomes" id="UP000553343">
    <property type="component" value="Unassembled WGS sequence"/>
</dbReference>
<feature type="domain" description="Translocation and assembly module TamB C-terminal" evidence="6">
    <location>
        <begin position="920"/>
        <end position="1262"/>
    </location>
</feature>
<proteinExistence type="predicted"/>
<evidence type="ECO:0000256" key="5">
    <source>
        <dbReference type="SAM" id="Phobius"/>
    </source>
</evidence>
<evidence type="ECO:0000313" key="7">
    <source>
        <dbReference type="EMBL" id="NWH04439.1"/>
    </source>
</evidence>
<protein>
    <submittedName>
        <fullName evidence="7">Translocation/assembly module TamB domain-containing protein</fullName>
    </submittedName>
</protein>
<dbReference type="EMBL" id="JACADJ010000011">
    <property type="protein sequence ID" value="NWH04439.1"/>
    <property type="molecule type" value="Genomic_DNA"/>
</dbReference>
<dbReference type="PANTHER" id="PTHR36985">
    <property type="entry name" value="TRANSLOCATION AND ASSEMBLY MODULE SUBUNIT TAMB"/>
    <property type="match status" value="1"/>
</dbReference>
<keyword evidence="2 5" id="KW-0812">Transmembrane</keyword>
<gene>
    <name evidence="7" type="ORF">HXW94_05445</name>
</gene>
<dbReference type="GO" id="GO:0097347">
    <property type="term" value="C:TAM protein secretion complex"/>
    <property type="evidence" value="ECO:0007669"/>
    <property type="project" value="TreeGrafter"/>
</dbReference>
<keyword evidence="8" id="KW-1185">Reference proteome</keyword>
<comment type="subcellular location">
    <subcellularLocation>
        <location evidence="1">Membrane</location>
        <topology evidence="1">Single-pass membrane protein</topology>
    </subcellularLocation>
</comment>
<dbReference type="GO" id="GO:0009306">
    <property type="term" value="P:protein secretion"/>
    <property type="evidence" value="ECO:0007669"/>
    <property type="project" value="InterPro"/>
</dbReference>
<reference evidence="7 8" key="1">
    <citation type="submission" date="2020-06" db="EMBL/GenBank/DDBJ databases">
        <title>High-quality draft genome of sulfate reducer Desulfobacter latus type strain AcrS2 isolated from marine sediment.</title>
        <authorList>
            <person name="Hoppe M."/>
            <person name="Larsen C.K."/>
            <person name="Marshall I.P.G."/>
            <person name="Schramm A."/>
            <person name="Marietou A.G."/>
        </authorList>
    </citation>
    <scope>NUCLEOTIDE SEQUENCE [LARGE SCALE GENOMIC DNA]</scope>
    <source>
        <strain evidence="7 8">AcRS2</strain>
    </source>
</reference>
<sequence>MAAPKDFQSPSKTPRSPGKFLQRRWFRVIFFTCLIGVCLLAGLVVASLFFIETRPAQAFIQRQVNTAIPGTLSWERFRLDLGAGRVEISGIHLKGVSGKELAGIPLVAVELDWSGVTRQKIELTRIQIDKPVLDISMSEQGDVDIMSALVADTGSPSDAGASRPDKSSGIDFWVREFKVNQAQIKVTAPQFNMDIPALSVDVTGFRLADRSASASVALEGGHLGFDGIDLALDAFDAQARIDKDTISDIEFHAGMPGVEFNAKGSVAGLWGRMTPDLTATLDVKAPLATKALGLTEDRVRGDGRINLTLKGLIDNPQAKIQFEFGRGSINNTAISGINVYAGLEDRHLTLKDGRIDLPAGTIPLGGDVDLSKTFPKGFAGTMAGLDTLAYTFFLNPDSLALNALELGENTPEGTVAALVRVQGRGVIPGQMSAHADLDVTVHDLILPRMSEPAKVRFTAGAELQKEHLTLIGLTLDGPGMTGTGAFRLDLPGFDPRAMTMTGHLDLDVADISVPLSLVGRKGSGRAGIHAVVKGALPAPDLTLEINAGNLASKGFQADDVLCKARMDQGVLQVHELTLKRNQGVLHAGGTLSLNVKKGQAHALDLAVEFNELELGDLAPELGGRGAFSGNVTGTGSLEKPDIRVSLSGQNPGFETYALDSIQAQLRFVNNILTFEQARIRKHNAHLDILGQVNVSEKTLDIRAVIPETDLKGIDPAADAALASGRLGLDISARGSWLAPDISGRIKARDLRLPNAPDMAADAGIDIEVHGPWDTPDALEASINISRLSLANQKQMLIRIENATALLKAGRFTLDPVPVRIMDKGRLNLRANGDIKGDLAADVSGSLPVSMLVPLADGINFADGDILISLRAQGRAVSPDLRGSIEFSNMILDLQALEAPLQNVSGRIVLTPEAVDIRDVTADLGDGKIALTGMAELKNGIPDKFTLNLNAGQVPVDIPDTLEMTLNSQLTWAGTMDKSAITGEIDIFEGTYYKDVDLSLVRIAAQTTQKSRPKLREPGPDFLKTIGLNIYVTRREAILVDNNLASMNISPNISIKGTAYAPSLDGRAVVDAGIINFRKAQFEITEGSIDFINPYKIEPQITLIGETTISSYTITLSVTGTPDDLALEFSSDLEATDADILSLIAFGKTTDEMGSGNGGGDSMSTAAIAKILVDPLSEKIKEKTGLSEVNVSMDNQDNQTRVHVGLGADLSRQLSVSYGIDISDGETVQTVTTYYKLLEHLLLSSFQDTSGKLGGELKYRLEFR</sequence>
<dbReference type="InterPro" id="IPR007452">
    <property type="entry name" value="TamB_C"/>
</dbReference>
<dbReference type="Pfam" id="PF04357">
    <property type="entry name" value="TamB"/>
    <property type="match status" value="1"/>
</dbReference>
<evidence type="ECO:0000256" key="4">
    <source>
        <dbReference type="ARBA" id="ARBA00023136"/>
    </source>
</evidence>
<organism evidence="7 8">
    <name type="scientific">Desulfobacter latus</name>
    <dbReference type="NCBI Taxonomy" id="2292"/>
    <lineage>
        <taxon>Bacteria</taxon>
        <taxon>Pseudomonadati</taxon>
        <taxon>Thermodesulfobacteriota</taxon>
        <taxon>Desulfobacteria</taxon>
        <taxon>Desulfobacterales</taxon>
        <taxon>Desulfobacteraceae</taxon>
        <taxon>Desulfobacter</taxon>
    </lineage>
</organism>
<accession>A0A850STG6</accession>
<name>A0A850STG6_9BACT</name>
<evidence type="ECO:0000259" key="6">
    <source>
        <dbReference type="Pfam" id="PF04357"/>
    </source>
</evidence>
<evidence type="ECO:0000256" key="1">
    <source>
        <dbReference type="ARBA" id="ARBA00004167"/>
    </source>
</evidence>
<keyword evidence="4 5" id="KW-0472">Membrane</keyword>
<evidence type="ECO:0000313" key="8">
    <source>
        <dbReference type="Proteomes" id="UP000553343"/>
    </source>
</evidence>
<comment type="caution">
    <text evidence="7">The sequence shown here is derived from an EMBL/GenBank/DDBJ whole genome shotgun (WGS) entry which is preliminary data.</text>
</comment>
<feature type="transmembrane region" description="Helical" evidence="5">
    <location>
        <begin position="25"/>
        <end position="51"/>
    </location>
</feature>
<dbReference type="AlphaFoldDB" id="A0A850STG6"/>
<keyword evidence="3 5" id="KW-1133">Transmembrane helix</keyword>
<evidence type="ECO:0000256" key="2">
    <source>
        <dbReference type="ARBA" id="ARBA00022692"/>
    </source>
</evidence>
<dbReference type="RefSeq" id="WP_178365890.1">
    <property type="nucleotide sequence ID" value="NZ_JACADJ010000011.1"/>
</dbReference>
<dbReference type="PANTHER" id="PTHR36985:SF1">
    <property type="entry name" value="TRANSLOCATION AND ASSEMBLY MODULE SUBUNIT TAMB"/>
    <property type="match status" value="1"/>
</dbReference>
<evidence type="ECO:0000256" key="3">
    <source>
        <dbReference type="ARBA" id="ARBA00022989"/>
    </source>
</evidence>
<dbReference type="GO" id="GO:0005886">
    <property type="term" value="C:plasma membrane"/>
    <property type="evidence" value="ECO:0007669"/>
    <property type="project" value="InterPro"/>
</dbReference>